<dbReference type="GO" id="GO:0003700">
    <property type="term" value="F:DNA-binding transcription factor activity"/>
    <property type="evidence" value="ECO:0007669"/>
    <property type="project" value="InterPro"/>
</dbReference>
<organism evidence="5 6">
    <name type="scientific">Virgisporangium aliadipatigenens</name>
    <dbReference type="NCBI Taxonomy" id="741659"/>
    <lineage>
        <taxon>Bacteria</taxon>
        <taxon>Bacillati</taxon>
        <taxon>Actinomycetota</taxon>
        <taxon>Actinomycetes</taxon>
        <taxon>Micromonosporales</taxon>
        <taxon>Micromonosporaceae</taxon>
        <taxon>Virgisporangium</taxon>
    </lineage>
</organism>
<keyword evidence="2" id="KW-0238">DNA-binding</keyword>
<reference evidence="5" key="1">
    <citation type="submission" date="2021-01" db="EMBL/GenBank/DDBJ databases">
        <title>Whole genome shotgun sequence of Virgisporangium aliadipatigenens NBRC 105644.</title>
        <authorList>
            <person name="Komaki H."/>
            <person name="Tamura T."/>
        </authorList>
    </citation>
    <scope>NUCLEOTIDE SEQUENCE</scope>
    <source>
        <strain evidence="5">NBRC 105644</strain>
    </source>
</reference>
<evidence type="ECO:0000313" key="6">
    <source>
        <dbReference type="Proteomes" id="UP000619260"/>
    </source>
</evidence>
<gene>
    <name evidence="5" type="ORF">Val02_56230</name>
</gene>
<dbReference type="GO" id="GO:0003677">
    <property type="term" value="F:DNA binding"/>
    <property type="evidence" value="ECO:0007669"/>
    <property type="project" value="UniProtKB-KW"/>
</dbReference>
<dbReference type="Proteomes" id="UP000619260">
    <property type="component" value="Unassembled WGS sequence"/>
</dbReference>
<dbReference type="SMART" id="SM00418">
    <property type="entry name" value="HTH_ARSR"/>
    <property type="match status" value="1"/>
</dbReference>
<dbReference type="InterPro" id="IPR011991">
    <property type="entry name" value="ArsR-like_HTH"/>
</dbReference>
<keyword evidence="1" id="KW-0805">Transcription regulation</keyword>
<dbReference type="PANTHER" id="PTHR33154:SF15">
    <property type="entry name" value="REGULATORY PROTEIN ARSR"/>
    <property type="match status" value="1"/>
</dbReference>
<proteinExistence type="predicted"/>
<comment type="caution">
    <text evidence="5">The sequence shown here is derived from an EMBL/GenBank/DDBJ whole genome shotgun (WGS) entry which is preliminary data.</text>
</comment>
<dbReference type="InterPro" id="IPR051081">
    <property type="entry name" value="HTH_MetalResp_TranReg"/>
</dbReference>
<evidence type="ECO:0000259" key="4">
    <source>
        <dbReference type="SMART" id="SM00418"/>
    </source>
</evidence>
<dbReference type="RefSeq" id="WP_203902217.1">
    <property type="nucleotide sequence ID" value="NZ_BOPF01000022.1"/>
</dbReference>
<evidence type="ECO:0000256" key="1">
    <source>
        <dbReference type="ARBA" id="ARBA00023015"/>
    </source>
</evidence>
<evidence type="ECO:0000256" key="3">
    <source>
        <dbReference type="ARBA" id="ARBA00023163"/>
    </source>
</evidence>
<sequence>MTEIPLEGPGYIPGPTALKALTHPLRLQLLDALAVRGRATASQLAEDLGETSGATSYHLRQLARHGFIEELPEVGTTRERWWRPVTGGWTMRMDDQREDAATGMVVSTLLENSYRRVRQFAHDLPRWSPQWQVAAIRQQAHLELDAAQLGALQREIEAVVDRYRGLPPGPETRRVRTEFVGFPLGDPDGD</sequence>
<dbReference type="InterPro" id="IPR036390">
    <property type="entry name" value="WH_DNA-bd_sf"/>
</dbReference>
<dbReference type="EMBL" id="BOPF01000022">
    <property type="protein sequence ID" value="GIJ48737.1"/>
    <property type="molecule type" value="Genomic_DNA"/>
</dbReference>
<name>A0A8J3YQI4_9ACTN</name>
<dbReference type="Gene3D" id="1.10.10.10">
    <property type="entry name" value="Winged helix-like DNA-binding domain superfamily/Winged helix DNA-binding domain"/>
    <property type="match status" value="1"/>
</dbReference>
<keyword evidence="3" id="KW-0804">Transcription</keyword>
<protein>
    <submittedName>
        <fullName evidence="5">Transcriptional regulator</fullName>
    </submittedName>
</protein>
<dbReference type="CDD" id="cd00090">
    <property type="entry name" value="HTH_ARSR"/>
    <property type="match status" value="1"/>
</dbReference>
<dbReference type="InterPro" id="IPR001845">
    <property type="entry name" value="HTH_ArsR_DNA-bd_dom"/>
</dbReference>
<dbReference type="Pfam" id="PF12840">
    <property type="entry name" value="HTH_20"/>
    <property type="match status" value="1"/>
</dbReference>
<evidence type="ECO:0000313" key="5">
    <source>
        <dbReference type="EMBL" id="GIJ48737.1"/>
    </source>
</evidence>
<accession>A0A8J3YQI4</accession>
<dbReference type="PANTHER" id="PTHR33154">
    <property type="entry name" value="TRANSCRIPTIONAL REGULATOR, ARSR FAMILY"/>
    <property type="match status" value="1"/>
</dbReference>
<dbReference type="AlphaFoldDB" id="A0A8J3YQI4"/>
<feature type="domain" description="HTH arsR-type" evidence="4">
    <location>
        <begin position="16"/>
        <end position="106"/>
    </location>
</feature>
<keyword evidence="6" id="KW-1185">Reference proteome</keyword>
<dbReference type="SUPFAM" id="SSF46785">
    <property type="entry name" value="Winged helix' DNA-binding domain"/>
    <property type="match status" value="1"/>
</dbReference>
<dbReference type="InterPro" id="IPR036388">
    <property type="entry name" value="WH-like_DNA-bd_sf"/>
</dbReference>
<evidence type="ECO:0000256" key="2">
    <source>
        <dbReference type="ARBA" id="ARBA00023125"/>
    </source>
</evidence>